<gene>
    <name evidence="2" type="ORF">IX84_19270</name>
</gene>
<protein>
    <submittedName>
        <fullName evidence="2">Reverse transcriptase</fullName>
    </submittedName>
</protein>
<evidence type="ECO:0000313" key="2">
    <source>
        <dbReference type="EMBL" id="KGE86776.1"/>
    </source>
</evidence>
<dbReference type="InterPro" id="IPR043502">
    <property type="entry name" value="DNA/RNA_pol_sf"/>
</dbReference>
<evidence type="ECO:0000259" key="1">
    <source>
        <dbReference type="Pfam" id="PF08388"/>
    </source>
</evidence>
<dbReference type="Proteomes" id="UP000029736">
    <property type="component" value="Unassembled WGS sequence"/>
</dbReference>
<organism evidence="2 3">
    <name type="scientific">Phaeodactylibacter xiamenensis</name>
    <dbReference type="NCBI Taxonomy" id="1524460"/>
    <lineage>
        <taxon>Bacteria</taxon>
        <taxon>Pseudomonadati</taxon>
        <taxon>Bacteroidota</taxon>
        <taxon>Saprospiria</taxon>
        <taxon>Saprospirales</taxon>
        <taxon>Haliscomenobacteraceae</taxon>
        <taxon>Phaeodactylibacter</taxon>
    </lineage>
</organism>
<dbReference type="GO" id="GO:0003964">
    <property type="term" value="F:RNA-directed DNA polymerase activity"/>
    <property type="evidence" value="ECO:0007669"/>
    <property type="project" value="UniProtKB-KW"/>
</dbReference>
<keyword evidence="2" id="KW-0808">Transferase</keyword>
<comment type="caution">
    <text evidence="2">The sequence shown here is derived from an EMBL/GenBank/DDBJ whole genome shotgun (WGS) entry which is preliminary data.</text>
</comment>
<dbReference type="RefSeq" id="WP_044224078.1">
    <property type="nucleotide sequence ID" value="NZ_JPOS01000065.1"/>
</dbReference>
<name>A0A098S424_9BACT</name>
<dbReference type="InterPro" id="IPR013597">
    <property type="entry name" value="Mat_intron_G2"/>
</dbReference>
<dbReference type="SUPFAM" id="SSF56672">
    <property type="entry name" value="DNA/RNA polymerases"/>
    <property type="match status" value="1"/>
</dbReference>
<proteinExistence type="predicted"/>
<dbReference type="STRING" id="1524460.IX84_19270"/>
<dbReference type="AlphaFoldDB" id="A0A098S424"/>
<reference evidence="2 3" key="1">
    <citation type="journal article" date="2014" name="Int. J. Syst. Evol. Microbiol.">
        <title>Phaeodactylibacter xiamenensis gen. nov., sp. nov., a member of the family Saprospiraceae isolated from the marine alga Phaeodactylum tricornutum.</title>
        <authorList>
            <person name="Chen Z.Jr."/>
            <person name="Lei X."/>
            <person name="Lai Q."/>
            <person name="Li Y."/>
            <person name="Zhang B."/>
            <person name="Zhang J."/>
            <person name="Zhang H."/>
            <person name="Yang L."/>
            <person name="Zheng W."/>
            <person name="Tian Y."/>
            <person name="Yu Z."/>
            <person name="Xu H.Jr."/>
            <person name="Zheng T."/>
        </authorList>
    </citation>
    <scope>NUCLEOTIDE SEQUENCE [LARGE SCALE GENOMIC DNA]</scope>
    <source>
        <strain evidence="2 3">KD52</strain>
    </source>
</reference>
<feature type="non-terminal residue" evidence="2">
    <location>
        <position position="149"/>
    </location>
</feature>
<feature type="domain" description="Group II intron maturase-specific" evidence="1">
    <location>
        <begin position="52"/>
        <end position="129"/>
    </location>
</feature>
<keyword evidence="3" id="KW-1185">Reference proteome</keyword>
<feature type="non-terminal residue" evidence="2">
    <location>
        <position position="1"/>
    </location>
</feature>
<dbReference type="EMBL" id="JPOS01000065">
    <property type="protein sequence ID" value="KGE86776.1"/>
    <property type="molecule type" value="Genomic_DNA"/>
</dbReference>
<evidence type="ECO:0000313" key="3">
    <source>
        <dbReference type="Proteomes" id="UP000029736"/>
    </source>
</evidence>
<sequence>GGYRSIAARYLEEELKLTVNVKKTHLTTIWEGIAYLGFIISRRGARIHPKSVKKFKDKVRKLTPRNSGRNVEHQIGELSMLLRGFANYFRIGQVKRLFRNLMSWIRRRLRMKQMREWKSWKGLHKQLRRMVYKGSFEKISMARWRNASC</sequence>
<dbReference type="Pfam" id="PF08388">
    <property type="entry name" value="GIIM"/>
    <property type="match status" value="1"/>
</dbReference>
<accession>A0A098S424</accession>
<keyword evidence="2" id="KW-0695">RNA-directed DNA polymerase</keyword>
<keyword evidence="2" id="KW-0548">Nucleotidyltransferase</keyword>